<dbReference type="RefSeq" id="WP_118902687.1">
    <property type="nucleotide sequence ID" value="NZ_CP031513.1"/>
</dbReference>
<keyword evidence="3" id="KW-1185">Reference proteome</keyword>
<name>A0A347SS48_9LACO</name>
<dbReference type="Gene3D" id="3.40.30.10">
    <property type="entry name" value="Glutaredoxin"/>
    <property type="match status" value="1"/>
</dbReference>
<proteinExistence type="predicted"/>
<reference evidence="3 4" key="1">
    <citation type="submission" date="2018-07" db="EMBL/GenBank/DDBJ databases">
        <title>Genome sequences of six Lactobacillus spp. isolated from bumble bee guts.</title>
        <authorList>
            <person name="Motta E.V.S."/>
            <person name="Moran N.A."/>
        </authorList>
    </citation>
    <scope>NUCLEOTIDE SEQUENCE [LARGE SCALE GENOMIC DNA]</scope>
    <source>
        <strain evidence="2 3">BI-1.1</strain>
        <strain evidence="1 4">LV-8.1</strain>
    </source>
</reference>
<dbReference type="OrthoDB" id="2156137at2"/>
<protein>
    <submittedName>
        <fullName evidence="1">DsbA family protein</fullName>
    </submittedName>
</protein>
<evidence type="ECO:0000313" key="2">
    <source>
        <dbReference type="EMBL" id="RHW50181.1"/>
    </source>
</evidence>
<dbReference type="Proteomes" id="UP000284109">
    <property type="component" value="Unassembled WGS sequence"/>
</dbReference>
<dbReference type="SUPFAM" id="SSF52833">
    <property type="entry name" value="Thioredoxin-like"/>
    <property type="match status" value="1"/>
</dbReference>
<organism evidence="1 4">
    <name type="scientific">Bombilactobacillus bombi</name>
    <dbReference type="NCBI Taxonomy" id="1303590"/>
    <lineage>
        <taxon>Bacteria</taxon>
        <taxon>Bacillati</taxon>
        <taxon>Bacillota</taxon>
        <taxon>Bacilli</taxon>
        <taxon>Lactobacillales</taxon>
        <taxon>Lactobacillaceae</taxon>
        <taxon>Bombilactobacillus</taxon>
    </lineage>
</organism>
<sequence length="204" mass="23699">MWEIFIFVNPIGNRCLTTEKTIIQFAQQHKMSVHFKFIALNNVYAIDDYMQRNNLDLHNITLRNKVTEKIHQATLFYKAATFQGNKKGRNFLMSLQDAININHLTFNLDLVKSLAQQAHLDWETLVADKDSQLAFTQCQIDQQKAAQFKITAPPTTVIYDYSNYLCEQGVIIQACSLAQLQTFLNKLIKKDYQILLDRQLHTLE</sequence>
<evidence type="ECO:0000313" key="3">
    <source>
        <dbReference type="Proteomes" id="UP000284109"/>
    </source>
</evidence>
<evidence type="ECO:0000313" key="4">
    <source>
        <dbReference type="Proteomes" id="UP000284822"/>
    </source>
</evidence>
<dbReference type="AlphaFoldDB" id="A0A347SS48"/>
<dbReference type="Proteomes" id="UP000284822">
    <property type="component" value="Unassembled WGS sequence"/>
</dbReference>
<dbReference type="InterPro" id="IPR036249">
    <property type="entry name" value="Thioredoxin-like_sf"/>
</dbReference>
<dbReference type="EMBL" id="QOCR01000004">
    <property type="protein sequence ID" value="RHW50181.1"/>
    <property type="molecule type" value="Genomic_DNA"/>
</dbReference>
<gene>
    <name evidence="2" type="ORF">DS831_08475</name>
    <name evidence="1" type="ORF">DS832_04495</name>
</gene>
<comment type="caution">
    <text evidence="1">The sequence shown here is derived from an EMBL/GenBank/DDBJ whole genome shotgun (WGS) entry which is preliminary data.</text>
</comment>
<dbReference type="KEGG" id="lbm:DS830_04940"/>
<accession>A0A347SS48</accession>
<dbReference type="Pfam" id="PF13743">
    <property type="entry name" value="Thioredoxin_5"/>
    <property type="match status" value="1"/>
</dbReference>
<dbReference type="EMBL" id="QOCS01000008">
    <property type="protein sequence ID" value="RHW47410.1"/>
    <property type="molecule type" value="Genomic_DNA"/>
</dbReference>
<evidence type="ECO:0000313" key="1">
    <source>
        <dbReference type="EMBL" id="RHW47410.1"/>
    </source>
</evidence>